<reference evidence="1" key="1">
    <citation type="journal article" date="2023" name="G3 (Bethesda)">
        <title>Whole genome assembly and annotation of the endangered Caribbean coral Acropora cervicornis.</title>
        <authorList>
            <person name="Selwyn J.D."/>
            <person name="Vollmer S.V."/>
        </authorList>
    </citation>
    <scope>NUCLEOTIDE SEQUENCE</scope>
    <source>
        <strain evidence="1">K2</strain>
    </source>
</reference>
<organism evidence="1 2">
    <name type="scientific">Acropora cervicornis</name>
    <name type="common">Staghorn coral</name>
    <dbReference type="NCBI Taxonomy" id="6130"/>
    <lineage>
        <taxon>Eukaryota</taxon>
        <taxon>Metazoa</taxon>
        <taxon>Cnidaria</taxon>
        <taxon>Anthozoa</taxon>
        <taxon>Hexacorallia</taxon>
        <taxon>Scleractinia</taxon>
        <taxon>Astrocoeniina</taxon>
        <taxon>Acroporidae</taxon>
        <taxon>Acropora</taxon>
    </lineage>
</organism>
<protein>
    <submittedName>
        <fullName evidence="1">Uncharacterized protein</fullName>
    </submittedName>
</protein>
<keyword evidence="2" id="KW-1185">Reference proteome</keyword>
<comment type="caution">
    <text evidence="1">The sequence shown here is derived from an EMBL/GenBank/DDBJ whole genome shotgun (WGS) entry which is preliminary data.</text>
</comment>
<evidence type="ECO:0000313" key="2">
    <source>
        <dbReference type="Proteomes" id="UP001249851"/>
    </source>
</evidence>
<dbReference type="EMBL" id="JARQWQ010000023">
    <property type="protein sequence ID" value="KAK2564028.1"/>
    <property type="molecule type" value="Genomic_DNA"/>
</dbReference>
<gene>
    <name evidence="1" type="ORF">P5673_012242</name>
</gene>
<dbReference type="AlphaFoldDB" id="A0AAD9QMH5"/>
<dbReference type="Proteomes" id="UP001249851">
    <property type="component" value="Unassembled WGS sequence"/>
</dbReference>
<accession>A0AAD9QMH5</accession>
<sequence>MREKARLWSASYRLDKKQIHLDKMNRDLGNLISPEMVSTFEKSEAARIAIAYIEQFSDRDASLEVNQYVYTLVEDFTLLEITIANAHRSGVLSNMMVGEYKAAKKAKESRITCVKRHKTADSHGRACILLSPTLYCC</sequence>
<name>A0AAD9QMH5_ACRCE</name>
<reference evidence="1" key="2">
    <citation type="journal article" date="2023" name="Science">
        <title>Genomic signatures of disease resistance in endangered staghorn corals.</title>
        <authorList>
            <person name="Vollmer S.V."/>
            <person name="Selwyn J.D."/>
            <person name="Despard B.A."/>
            <person name="Roesel C.L."/>
        </authorList>
    </citation>
    <scope>NUCLEOTIDE SEQUENCE</scope>
    <source>
        <strain evidence="1">K2</strain>
    </source>
</reference>
<proteinExistence type="predicted"/>
<evidence type="ECO:0000313" key="1">
    <source>
        <dbReference type="EMBL" id="KAK2564028.1"/>
    </source>
</evidence>